<dbReference type="Proteomes" id="UP000001510">
    <property type="component" value="Chromosome"/>
</dbReference>
<dbReference type="eggNOG" id="ENOG502Z9BK">
    <property type="taxonomic scope" value="Bacteria"/>
</dbReference>
<accession>B0JKV2</accession>
<dbReference type="AlphaFoldDB" id="B0JKV2"/>
<dbReference type="EnsemblBacteria" id="BAG02891">
    <property type="protein sequence ID" value="BAG02891"/>
    <property type="gene ID" value="MAE_30690"/>
</dbReference>
<keyword evidence="2" id="KW-1185">Reference proteome</keyword>
<organism evidence="1 2">
    <name type="scientific">Microcystis aeruginosa (strain NIES-843 / IAM M-2473)</name>
    <dbReference type="NCBI Taxonomy" id="449447"/>
    <lineage>
        <taxon>Bacteria</taxon>
        <taxon>Bacillati</taxon>
        <taxon>Cyanobacteriota</taxon>
        <taxon>Cyanophyceae</taxon>
        <taxon>Oscillatoriophycideae</taxon>
        <taxon>Chroococcales</taxon>
        <taxon>Microcystaceae</taxon>
        <taxon>Microcystis</taxon>
    </lineage>
</organism>
<gene>
    <name evidence="1" type="ordered locus">MAE_30690</name>
</gene>
<evidence type="ECO:0000313" key="1">
    <source>
        <dbReference type="EMBL" id="BAG02891.1"/>
    </source>
</evidence>
<protein>
    <submittedName>
        <fullName evidence="1">Uncharacterized protein</fullName>
    </submittedName>
</protein>
<dbReference type="HOGENOM" id="CLU_1852920_0_0_3"/>
<dbReference type="KEGG" id="mar:MAE_30690"/>
<dbReference type="EMBL" id="AP009552">
    <property type="protein sequence ID" value="BAG02891.1"/>
    <property type="molecule type" value="Genomic_DNA"/>
</dbReference>
<sequence length="138" mass="15783">MPKKQKKLEETGQLNLFDNTTEIDDEDLDFEFEDIDLESLVSEDLGITESVSDRRVETVRQLLTLKLLREAIRAENPDDRVMADFAEMVLPNLLRLAIGVTAKGGNFFEEIDRRRELEGKSKVRQEEISSRKSIAVGN</sequence>
<proteinExistence type="predicted"/>
<name>B0JKV2_MICAN</name>
<dbReference type="STRING" id="449447.MAE_30690"/>
<reference evidence="1 2" key="1">
    <citation type="journal article" date="2007" name="DNA Res.">
        <title>Complete genomic structure of the bloom-forming toxic cyanobacterium Microcystis aeruginosa NIES-843.</title>
        <authorList>
            <person name="Kaneko T."/>
            <person name="Nakajima N."/>
            <person name="Okamoto S."/>
            <person name="Suzuki I."/>
            <person name="Tanabe Y."/>
            <person name="Tamaoki M."/>
            <person name="Nakamura Y."/>
            <person name="Kasai F."/>
            <person name="Watanabe A."/>
            <person name="Kawashima K."/>
            <person name="Kishida Y."/>
            <person name="Ono A."/>
            <person name="Shimizu Y."/>
            <person name="Takahashi C."/>
            <person name="Minami C."/>
            <person name="Fujishiro T."/>
            <person name="Kohara M."/>
            <person name="Katoh M."/>
            <person name="Nakazaki N."/>
            <person name="Nakayama S."/>
            <person name="Yamada M."/>
            <person name="Tabata S."/>
            <person name="Watanabe M.M."/>
        </authorList>
    </citation>
    <scope>NUCLEOTIDE SEQUENCE [LARGE SCALE GENOMIC DNA]</scope>
    <source>
        <strain evidence="2">NIES-843 / IAM M-247</strain>
    </source>
</reference>
<dbReference type="PaxDb" id="449447-MAE_30690"/>
<evidence type="ECO:0000313" key="2">
    <source>
        <dbReference type="Proteomes" id="UP000001510"/>
    </source>
</evidence>